<keyword evidence="3" id="KW-1185">Reference proteome</keyword>
<dbReference type="Proteomes" id="UP000186817">
    <property type="component" value="Unassembled WGS sequence"/>
</dbReference>
<feature type="non-terminal residue" evidence="2">
    <location>
        <position position="88"/>
    </location>
</feature>
<comment type="caution">
    <text evidence="2">The sequence shown here is derived from an EMBL/GenBank/DDBJ whole genome shotgun (WGS) entry which is preliminary data.</text>
</comment>
<protein>
    <submittedName>
        <fullName evidence="2">Uncharacterized protein</fullName>
    </submittedName>
</protein>
<name>A0A1Q9BSS2_SYMMI</name>
<evidence type="ECO:0000313" key="3">
    <source>
        <dbReference type="Proteomes" id="UP000186817"/>
    </source>
</evidence>
<feature type="transmembrane region" description="Helical" evidence="1">
    <location>
        <begin position="23"/>
        <end position="45"/>
    </location>
</feature>
<reference evidence="2 3" key="1">
    <citation type="submission" date="2016-02" db="EMBL/GenBank/DDBJ databases">
        <title>Genome analysis of coral dinoflagellate symbionts highlights evolutionary adaptations to a symbiotic lifestyle.</title>
        <authorList>
            <person name="Aranda M."/>
            <person name="Li Y."/>
            <person name="Liew Y.J."/>
            <person name="Baumgarten S."/>
            <person name="Simakov O."/>
            <person name="Wilson M."/>
            <person name="Piel J."/>
            <person name="Ashoor H."/>
            <person name="Bougouffa S."/>
            <person name="Bajic V.B."/>
            <person name="Ryu T."/>
            <person name="Ravasi T."/>
            <person name="Bayer T."/>
            <person name="Micklem G."/>
            <person name="Kim H."/>
            <person name="Bhak J."/>
            <person name="Lajeunesse T.C."/>
            <person name="Voolstra C.R."/>
        </authorList>
    </citation>
    <scope>NUCLEOTIDE SEQUENCE [LARGE SCALE GENOMIC DNA]</scope>
    <source>
        <strain evidence="2 3">CCMP2467</strain>
    </source>
</reference>
<sequence length="88" mass="9692">MIFLGPQLKDAGTAITNSNDLTIITVVVIITTTMVIIIIMSSRITTVAFETDASQSRRCDKARMRLLLDYVAGGLVFLNCLLLMLELE</sequence>
<evidence type="ECO:0000313" key="2">
    <source>
        <dbReference type="EMBL" id="OLP73733.1"/>
    </source>
</evidence>
<dbReference type="AlphaFoldDB" id="A0A1Q9BSS2"/>
<organism evidence="2 3">
    <name type="scientific">Symbiodinium microadriaticum</name>
    <name type="common">Dinoflagellate</name>
    <name type="synonym">Zooxanthella microadriatica</name>
    <dbReference type="NCBI Taxonomy" id="2951"/>
    <lineage>
        <taxon>Eukaryota</taxon>
        <taxon>Sar</taxon>
        <taxon>Alveolata</taxon>
        <taxon>Dinophyceae</taxon>
        <taxon>Suessiales</taxon>
        <taxon>Symbiodiniaceae</taxon>
        <taxon>Symbiodinium</taxon>
    </lineage>
</organism>
<keyword evidence="1" id="KW-0812">Transmembrane</keyword>
<gene>
    <name evidence="2" type="ORF">AK812_SmicGene46928</name>
</gene>
<keyword evidence="1" id="KW-0472">Membrane</keyword>
<dbReference type="EMBL" id="LSRX01004874">
    <property type="protein sequence ID" value="OLP73733.1"/>
    <property type="molecule type" value="Genomic_DNA"/>
</dbReference>
<keyword evidence="1" id="KW-1133">Transmembrane helix</keyword>
<feature type="transmembrane region" description="Helical" evidence="1">
    <location>
        <begin position="66"/>
        <end position="85"/>
    </location>
</feature>
<evidence type="ECO:0000256" key="1">
    <source>
        <dbReference type="SAM" id="Phobius"/>
    </source>
</evidence>
<proteinExistence type="predicted"/>
<accession>A0A1Q9BSS2</accession>